<dbReference type="OrthoDB" id="5652220at2"/>
<dbReference type="KEGG" id="lha:LHA_0213"/>
<accession>A0A0A8UP69</accession>
<dbReference type="AlphaFoldDB" id="A0A0A8UP69"/>
<keyword evidence="1" id="KW-0472">Membrane</keyword>
<feature type="transmembrane region" description="Helical" evidence="1">
    <location>
        <begin position="190"/>
        <end position="210"/>
    </location>
</feature>
<reference evidence="3" key="1">
    <citation type="submission" date="2014-09" db="EMBL/GenBank/DDBJ databases">
        <authorList>
            <person name="Gomez-Valero L."/>
        </authorList>
    </citation>
    <scope>NUCLEOTIDE SEQUENCE [LARGE SCALE GENOMIC DNA]</scope>
    <source>
        <strain evidence="3">ATCC35250</strain>
    </source>
</reference>
<evidence type="ECO:0008006" key="4">
    <source>
        <dbReference type="Google" id="ProtNLM"/>
    </source>
</evidence>
<dbReference type="Proteomes" id="UP000032803">
    <property type="component" value="Chromosome I"/>
</dbReference>
<gene>
    <name evidence="2" type="ORF">LHA_0213</name>
</gene>
<dbReference type="PATRIC" id="fig|449.7.peg.917"/>
<dbReference type="RefSeq" id="WP_045104881.1">
    <property type="nucleotide sequence ID" value="NZ_LN681225.1"/>
</dbReference>
<dbReference type="HOGENOM" id="CLU_494166_0_0_6"/>
<proteinExistence type="predicted"/>
<feature type="transmembrane region" description="Helical" evidence="1">
    <location>
        <begin position="91"/>
        <end position="109"/>
    </location>
</feature>
<dbReference type="EMBL" id="LN681225">
    <property type="protein sequence ID" value="CEK09326.1"/>
    <property type="molecule type" value="Genomic_DNA"/>
</dbReference>
<protein>
    <recommendedName>
        <fullName evidence="4">Glycosyltransferase RgtA/B/C/D-like domain-containing protein</fullName>
    </recommendedName>
</protein>
<keyword evidence="1" id="KW-0812">Transmembrane</keyword>
<feature type="transmembrane region" description="Helical" evidence="1">
    <location>
        <begin position="217"/>
        <end position="233"/>
    </location>
</feature>
<feature type="transmembrane region" description="Helical" evidence="1">
    <location>
        <begin position="167"/>
        <end position="184"/>
    </location>
</feature>
<feature type="transmembrane region" description="Helical" evidence="1">
    <location>
        <begin position="379"/>
        <end position="404"/>
    </location>
</feature>
<organism evidence="2 3">
    <name type="scientific">Legionella hackeliae</name>
    <dbReference type="NCBI Taxonomy" id="449"/>
    <lineage>
        <taxon>Bacteria</taxon>
        <taxon>Pseudomonadati</taxon>
        <taxon>Pseudomonadota</taxon>
        <taxon>Gammaproteobacteria</taxon>
        <taxon>Legionellales</taxon>
        <taxon>Legionellaceae</taxon>
        <taxon>Legionella</taxon>
    </lineage>
</organism>
<feature type="transmembrane region" description="Helical" evidence="1">
    <location>
        <begin position="54"/>
        <end position="71"/>
    </location>
</feature>
<evidence type="ECO:0000313" key="2">
    <source>
        <dbReference type="EMBL" id="CEK09326.1"/>
    </source>
</evidence>
<feature type="transmembrane region" description="Helical" evidence="1">
    <location>
        <begin position="276"/>
        <end position="294"/>
    </location>
</feature>
<evidence type="ECO:0000256" key="1">
    <source>
        <dbReference type="SAM" id="Phobius"/>
    </source>
</evidence>
<evidence type="ECO:0000313" key="3">
    <source>
        <dbReference type="Proteomes" id="UP000032803"/>
    </source>
</evidence>
<feature type="transmembrane region" description="Helical" evidence="1">
    <location>
        <begin position="416"/>
        <end position="436"/>
    </location>
</feature>
<feature type="transmembrane region" description="Helical" evidence="1">
    <location>
        <begin position="448"/>
        <end position="465"/>
    </location>
</feature>
<sequence>MILLCCALFCSVLIGWGVFFTRVLKTNLSVGLLNATAFSGLVMFYSFLFSIPHLTSLLLLGIGGFLFIFYVGNLIKKKQSLSNYQPELLTILAYLTICGLCFAIAYGLRFRSIDDYSYWGTISKYLFVFNALPNNDTYINASFLTYIPGMASFHYLLYTLTQQYSQILGYFAQGLILIAAMMVFFDPRNIARSVTHLSIWLILFTLSYGAIFARMEVDAYVAAYLFTITWLIYKKENSLSLCLPIVFLSIIKEIGLVFSILALVLLVLVERANRKILLHCVGTIALVFMTKLLWKFHVTSNHFHSFSHSVSLDSALSALNPFNTHYHVAQWLYLKEIFFARFDYLIKIPYLMLYLFIGGLWYWAVKNPLLNRARINTSMIVFAAFAVLYLLMLYFLQAIVFAVGYENKDILGFHRYYNMLFLPWLCLLIFSVLDAVKFPALDSLSKPAGFIVVSLAAILLIGGKVERVRKFYQPHQLYQLYASIDAKAKQLGINHWSVCLINPPTPAYQVSMPLSYFFMPNRILYPVDQKELASCNLKLEWTNEKLWGVNV</sequence>
<keyword evidence="3" id="KW-1185">Reference proteome</keyword>
<name>A0A0A8UP69_LEGHA</name>
<keyword evidence="1" id="KW-1133">Transmembrane helix</keyword>
<feature type="transmembrane region" description="Helical" evidence="1">
    <location>
        <begin position="345"/>
        <end position="364"/>
    </location>
</feature>
<feature type="transmembrane region" description="Helical" evidence="1">
    <location>
        <begin position="138"/>
        <end position="160"/>
    </location>
</feature>
<feature type="transmembrane region" description="Helical" evidence="1">
    <location>
        <begin position="245"/>
        <end position="269"/>
    </location>
</feature>